<dbReference type="GO" id="GO:0000981">
    <property type="term" value="F:DNA-binding transcription factor activity, RNA polymerase II-specific"/>
    <property type="evidence" value="ECO:0007669"/>
    <property type="project" value="TreeGrafter"/>
</dbReference>
<dbReference type="InterPro" id="IPR050649">
    <property type="entry name" value="Paired_Homeobox_TFs"/>
</dbReference>
<feature type="DNA-binding region" description="Homeobox" evidence="5">
    <location>
        <begin position="66"/>
        <end position="125"/>
    </location>
</feature>
<dbReference type="WBParaSite" id="EVEC_0001106101-mRNA-1">
    <property type="protein sequence ID" value="EVEC_0001106101-mRNA-1"/>
    <property type="gene ID" value="EVEC_0001106101"/>
</dbReference>
<dbReference type="PROSITE" id="PS50071">
    <property type="entry name" value="HOMEOBOX_2"/>
    <property type="match status" value="1"/>
</dbReference>
<feature type="domain" description="Homeobox" evidence="8">
    <location>
        <begin position="64"/>
        <end position="124"/>
    </location>
</feature>
<dbReference type="GO" id="GO:0005634">
    <property type="term" value="C:nucleus"/>
    <property type="evidence" value="ECO:0007669"/>
    <property type="project" value="UniProtKB-SubCell"/>
</dbReference>
<keyword evidence="4 5" id="KW-0539">Nucleus</keyword>
<dbReference type="STRING" id="51028.A0A0N4VJP0"/>
<dbReference type="CDD" id="cd00086">
    <property type="entry name" value="homeodomain"/>
    <property type="match status" value="1"/>
</dbReference>
<organism evidence="11">
    <name type="scientific">Enterobius vermicularis</name>
    <name type="common">Human pinworm</name>
    <dbReference type="NCBI Taxonomy" id="51028"/>
    <lineage>
        <taxon>Eukaryota</taxon>
        <taxon>Metazoa</taxon>
        <taxon>Ecdysozoa</taxon>
        <taxon>Nematoda</taxon>
        <taxon>Chromadorea</taxon>
        <taxon>Rhabditida</taxon>
        <taxon>Spirurina</taxon>
        <taxon>Oxyuridomorpha</taxon>
        <taxon>Oxyuroidea</taxon>
        <taxon>Oxyuridae</taxon>
        <taxon>Enterobius</taxon>
    </lineage>
</organism>
<evidence type="ECO:0000313" key="9">
    <source>
        <dbReference type="EMBL" id="VDD95635.1"/>
    </source>
</evidence>
<evidence type="ECO:0000256" key="5">
    <source>
        <dbReference type="PROSITE-ProRule" id="PRU00108"/>
    </source>
</evidence>
<feature type="region of interest" description="Disordered" evidence="7">
    <location>
        <begin position="47"/>
        <end position="66"/>
    </location>
</feature>
<reference evidence="11" key="1">
    <citation type="submission" date="2017-02" db="UniProtKB">
        <authorList>
            <consortium name="WormBaseParasite"/>
        </authorList>
    </citation>
    <scope>IDENTIFICATION</scope>
</reference>
<evidence type="ECO:0000259" key="8">
    <source>
        <dbReference type="PROSITE" id="PS50071"/>
    </source>
</evidence>
<keyword evidence="10" id="KW-1185">Reference proteome</keyword>
<evidence type="ECO:0000256" key="6">
    <source>
        <dbReference type="RuleBase" id="RU000682"/>
    </source>
</evidence>
<evidence type="ECO:0000256" key="1">
    <source>
        <dbReference type="ARBA" id="ARBA00004123"/>
    </source>
</evidence>
<dbReference type="Pfam" id="PF00046">
    <property type="entry name" value="Homeodomain"/>
    <property type="match status" value="1"/>
</dbReference>
<keyword evidence="2 5" id="KW-0238">DNA-binding</keyword>
<comment type="subcellular location">
    <subcellularLocation>
        <location evidence="1 5 6">Nucleus</location>
    </subcellularLocation>
</comment>
<proteinExistence type="predicted"/>
<evidence type="ECO:0000256" key="4">
    <source>
        <dbReference type="ARBA" id="ARBA00023242"/>
    </source>
</evidence>
<sequence>LSLDFYAFHFPHYCHHFTNHQYSLFAAEGHDTTSLPSISGIQMPSPISEIGSQSSLSSGENRKRRQRRYRTTFATYQLEELEKAFTLTHYPDAAFRAELGRRCGLTESRVQVWFQNRRARWRKQQRSVGSQFRTVQTNPYCILAACGKEPPSAYSDDTGGVEKASPPTPSISPIQLQPGNTAFLVPATTPVSAEASLALYQRQLAVLQQFHHLVPVNTSLPSMISPSAFLSG</sequence>
<evidence type="ECO:0000256" key="7">
    <source>
        <dbReference type="SAM" id="MobiDB-lite"/>
    </source>
</evidence>
<dbReference type="GO" id="GO:0000977">
    <property type="term" value="F:RNA polymerase II transcription regulatory region sequence-specific DNA binding"/>
    <property type="evidence" value="ECO:0007669"/>
    <property type="project" value="TreeGrafter"/>
</dbReference>
<dbReference type="AlphaFoldDB" id="A0A0N4VJP0"/>
<evidence type="ECO:0000313" key="11">
    <source>
        <dbReference type="WBParaSite" id="EVEC_0001106101-mRNA-1"/>
    </source>
</evidence>
<dbReference type="PANTHER" id="PTHR24329">
    <property type="entry name" value="HOMEOBOX PROTEIN ARISTALESS"/>
    <property type="match status" value="1"/>
</dbReference>
<dbReference type="EMBL" id="UXUI01010798">
    <property type="protein sequence ID" value="VDD95635.1"/>
    <property type="molecule type" value="Genomic_DNA"/>
</dbReference>
<dbReference type="PANTHER" id="PTHR24329:SF543">
    <property type="entry name" value="FI01017P-RELATED"/>
    <property type="match status" value="1"/>
</dbReference>
<dbReference type="Gene3D" id="1.10.10.60">
    <property type="entry name" value="Homeodomain-like"/>
    <property type="match status" value="1"/>
</dbReference>
<reference evidence="9 10" key="2">
    <citation type="submission" date="2018-10" db="EMBL/GenBank/DDBJ databases">
        <authorList>
            <consortium name="Pathogen Informatics"/>
        </authorList>
    </citation>
    <scope>NUCLEOTIDE SEQUENCE [LARGE SCALE GENOMIC DNA]</scope>
</reference>
<keyword evidence="3 5" id="KW-0371">Homeobox</keyword>
<evidence type="ECO:0000313" key="10">
    <source>
        <dbReference type="Proteomes" id="UP000274131"/>
    </source>
</evidence>
<dbReference type="SUPFAM" id="SSF46689">
    <property type="entry name" value="Homeodomain-like"/>
    <property type="match status" value="1"/>
</dbReference>
<dbReference type="GO" id="GO:0030182">
    <property type="term" value="P:neuron differentiation"/>
    <property type="evidence" value="ECO:0007669"/>
    <property type="project" value="UniProtKB-ARBA"/>
</dbReference>
<protein>
    <submittedName>
        <fullName evidence="11">Homeobox domain-containing protein</fullName>
    </submittedName>
</protein>
<gene>
    <name evidence="9" type="ORF">EVEC_LOCUS10386</name>
</gene>
<evidence type="ECO:0000256" key="3">
    <source>
        <dbReference type="ARBA" id="ARBA00023155"/>
    </source>
</evidence>
<dbReference type="OrthoDB" id="6159439at2759"/>
<dbReference type="InterPro" id="IPR001356">
    <property type="entry name" value="HD"/>
</dbReference>
<dbReference type="InterPro" id="IPR009057">
    <property type="entry name" value="Homeodomain-like_sf"/>
</dbReference>
<feature type="compositionally biased region" description="Low complexity" evidence="7">
    <location>
        <begin position="47"/>
        <end position="59"/>
    </location>
</feature>
<accession>A0A0N4VJP0</accession>
<dbReference type="SMART" id="SM00389">
    <property type="entry name" value="HOX"/>
    <property type="match status" value="1"/>
</dbReference>
<dbReference type="FunFam" id="1.10.10.60:FF:000679">
    <property type="entry name" value="Homeobox protein aristaless"/>
    <property type="match status" value="1"/>
</dbReference>
<dbReference type="Proteomes" id="UP000274131">
    <property type="component" value="Unassembled WGS sequence"/>
</dbReference>
<evidence type="ECO:0000256" key="2">
    <source>
        <dbReference type="ARBA" id="ARBA00023125"/>
    </source>
</evidence>
<name>A0A0N4VJP0_ENTVE</name>